<accession>A0A433J2U8</accession>
<dbReference type="RefSeq" id="WP_127002881.1">
    <property type="nucleotide sequence ID" value="NZ_JBNPXW010000011.1"/>
</dbReference>
<dbReference type="Proteomes" id="UP000280346">
    <property type="component" value="Unassembled WGS sequence"/>
</dbReference>
<gene>
    <name evidence="1" type="ORF">EJ913_24595</name>
</gene>
<evidence type="ECO:0000313" key="2">
    <source>
        <dbReference type="Proteomes" id="UP000280346"/>
    </source>
</evidence>
<sequence length="87" mass="9525">MPLPPEDIWELGVYRFPDSIRRVLRCDRVFVEWEFLRPSCAPPGHPGRQPGYVFSSELKRFAAGAVGELRVTGRGGVARPSGTAGAA</sequence>
<proteinExistence type="predicted"/>
<name>A0A433J2U8_9PROT</name>
<reference evidence="1 2" key="1">
    <citation type="submission" date="2018-12" db="EMBL/GenBank/DDBJ databases">
        <authorList>
            <person name="Yang Y."/>
        </authorList>
    </citation>
    <scope>NUCLEOTIDE SEQUENCE [LARGE SCALE GENOMIC DNA]</scope>
    <source>
        <strain evidence="1 2">GSF71</strain>
    </source>
</reference>
<dbReference type="AlphaFoldDB" id="A0A433J2U8"/>
<organism evidence="1 2">
    <name type="scientific">Azospirillum doebereinerae</name>
    <dbReference type="NCBI Taxonomy" id="92933"/>
    <lineage>
        <taxon>Bacteria</taxon>
        <taxon>Pseudomonadati</taxon>
        <taxon>Pseudomonadota</taxon>
        <taxon>Alphaproteobacteria</taxon>
        <taxon>Rhodospirillales</taxon>
        <taxon>Azospirillaceae</taxon>
        <taxon>Azospirillum</taxon>
    </lineage>
</organism>
<comment type="caution">
    <text evidence="1">The sequence shown here is derived from an EMBL/GenBank/DDBJ whole genome shotgun (WGS) entry which is preliminary data.</text>
</comment>
<evidence type="ECO:0000313" key="1">
    <source>
        <dbReference type="EMBL" id="RUQ66020.1"/>
    </source>
</evidence>
<protein>
    <submittedName>
        <fullName evidence="1">Uncharacterized protein</fullName>
    </submittedName>
</protein>
<dbReference type="OrthoDB" id="7306632at2"/>
<keyword evidence="2" id="KW-1185">Reference proteome</keyword>
<dbReference type="EMBL" id="RZIJ01000024">
    <property type="protein sequence ID" value="RUQ66020.1"/>
    <property type="molecule type" value="Genomic_DNA"/>
</dbReference>